<sequence length="101" mass="11379">MEAMMVPRSDLPKELVENISKFLHCNIDILRIRAVCSSCRSALPPNFYNFPSLPLIKLPIPDMIHGYHEESEFYLIESTITGYSCSSVALHILFCETSDGA</sequence>
<proteinExistence type="predicted"/>
<name>A0A9J5WHF6_SOLCO</name>
<evidence type="ECO:0008006" key="3">
    <source>
        <dbReference type="Google" id="ProtNLM"/>
    </source>
</evidence>
<evidence type="ECO:0000313" key="2">
    <source>
        <dbReference type="Proteomes" id="UP000824120"/>
    </source>
</evidence>
<gene>
    <name evidence="1" type="ORF">H5410_055383</name>
</gene>
<dbReference type="InterPro" id="IPR051304">
    <property type="entry name" value="SCF_F-box_domain"/>
</dbReference>
<dbReference type="PANTHER" id="PTHR47123:SF12">
    <property type="entry name" value="F-BOX DOMAIN-CONTAINING PROTEIN"/>
    <property type="match status" value="1"/>
</dbReference>
<protein>
    <recommendedName>
        <fullName evidence="3">F-box domain-containing protein</fullName>
    </recommendedName>
</protein>
<dbReference type="OrthoDB" id="1644419at2759"/>
<keyword evidence="2" id="KW-1185">Reference proteome</keyword>
<dbReference type="AlphaFoldDB" id="A0A9J5WHF6"/>
<dbReference type="EMBL" id="JACXVP010000011">
    <property type="protein sequence ID" value="KAG5575249.1"/>
    <property type="molecule type" value="Genomic_DNA"/>
</dbReference>
<comment type="caution">
    <text evidence="1">The sequence shown here is derived from an EMBL/GenBank/DDBJ whole genome shotgun (WGS) entry which is preliminary data.</text>
</comment>
<evidence type="ECO:0000313" key="1">
    <source>
        <dbReference type="EMBL" id="KAG5575249.1"/>
    </source>
</evidence>
<reference evidence="1 2" key="1">
    <citation type="submission" date="2020-09" db="EMBL/GenBank/DDBJ databases">
        <title>De no assembly of potato wild relative species, Solanum commersonii.</title>
        <authorList>
            <person name="Cho K."/>
        </authorList>
    </citation>
    <scope>NUCLEOTIDE SEQUENCE [LARGE SCALE GENOMIC DNA]</scope>
    <source>
        <strain evidence="1">LZ3.2</strain>
        <tissue evidence="1">Leaf</tissue>
    </source>
</reference>
<dbReference type="Proteomes" id="UP000824120">
    <property type="component" value="Chromosome 11"/>
</dbReference>
<accession>A0A9J5WHF6</accession>
<organism evidence="1 2">
    <name type="scientific">Solanum commersonii</name>
    <name type="common">Commerson's wild potato</name>
    <name type="synonym">Commerson's nightshade</name>
    <dbReference type="NCBI Taxonomy" id="4109"/>
    <lineage>
        <taxon>Eukaryota</taxon>
        <taxon>Viridiplantae</taxon>
        <taxon>Streptophyta</taxon>
        <taxon>Embryophyta</taxon>
        <taxon>Tracheophyta</taxon>
        <taxon>Spermatophyta</taxon>
        <taxon>Magnoliopsida</taxon>
        <taxon>eudicotyledons</taxon>
        <taxon>Gunneridae</taxon>
        <taxon>Pentapetalae</taxon>
        <taxon>asterids</taxon>
        <taxon>lamiids</taxon>
        <taxon>Solanales</taxon>
        <taxon>Solanaceae</taxon>
        <taxon>Solanoideae</taxon>
        <taxon>Solaneae</taxon>
        <taxon>Solanum</taxon>
    </lineage>
</organism>
<dbReference type="PANTHER" id="PTHR47123">
    <property type="entry name" value="F-BOX PROTEIN SKIP23"/>
    <property type="match status" value="1"/>
</dbReference>